<evidence type="ECO:0000256" key="1">
    <source>
        <dbReference type="SAM" id="MobiDB-lite"/>
    </source>
</evidence>
<evidence type="ECO:0000313" key="2">
    <source>
        <dbReference type="EMBL" id="GIE16307.1"/>
    </source>
</evidence>
<proteinExistence type="predicted"/>
<feature type="compositionally biased region" description="Low complexity" evidence="1">
    <location>
        <begin position="356"/>
        <end position="374"/>
    </location>
</feature>
<keyword evidence="3" id="KW-1185">Reference proteome</keyword>
<name>A0A919MQG7_9ACTN</name>
<evidence type="ECO:0000313" key="3">
    <source>
        <dbReference type="Proteomes" id="UP000598174"/>
    </source>
</evidence>
<reference evidence="2" key="1">
    <citation type="submission" date="2021-01" db="EMBL/GenBank/DDBJ databases">
        <title>Whole genome shotgun sequence of Actinoplanes ferrugineus NBRC 15555.</title>
        <authorList>
            <person name="Komaki H."/>
            <person name="Tamura T."/>
        </authorList>
    </citation>
    <scope>NUCLEOTIDE SEQUENCE</scope>
    <source>
        <strain evidence="2">NBRC 15555</strain>
    </source>
</reference>
<accession>A0A919MQG7</accession>
<dbReference type="EMBL" id="BOMM01000081">
    <property type="protein sequence ID" value="GIE16307.1"/>
    <property type="molecule type" value="Genomic_DNA"/>
</dbReference>
<dbReference type="RefSeq" id="WP_203822648.1">
    <property type="nucleotide sequence ID" value="NZ_BAAABP010000005.1"/>
</dbReference>
<feature type="region of interest" description="Disordered" evidence="1">
    <location>
        <begin position="37"/>
        <end position="61"/>
    </location>
</feature>
<comment type="caution">
    <text evidence="2">The sequence shown here is derived from an EMBL/GenBank/DDBJ whole genome shotgun (WGS) entry which is preliminary data.</text>
</comment>
<gene>
    <name evidence="2" type="ORF">Afe05nite_81470</name>
</gene>
<sequence>MTRPILYAGANPLGLDRSVRAEVRNALQRFGRKVAESTATLDPPAQRTAVREANVGTASTAGPGRMQLRLIKAGWSLNGNMYPAEVLRKAATDRAWAAGTRCYVDHASDEEEQQHPSGSVKNLAAVLTEDARWDEASQSLIAEARLFEPWRGPLTEMADAKAIGMSIRAWVTGQHGEAGGREGFIVDWVEGRSVDFVTVPAAGGEVMSVLEAVGEKPVVEAANLGAWLESRLHLALTTYADEMYGDGRLTRPERIVLSNAIGDGLQAWTARVEQDAPQLFQRSRWEEPPDPEPAATDGAGTEAAEATQPIEPEAASAQPPTTDVPDGPPPPAPAPPTDEQEEPVSGSQTGAPPVQAGTATAPGNAAPVATPATTTESATFDASAFQQAMTAAIEAATGPLSAQIAQMAARESERDTLMRAAQHRQTATEAVTAALAAAEHGDVRESIRARVTSRVTAAVPATAEGVVDTTGLGELITATIADEATHVRRERANALAEAGVGMPYGMGGTPAQESVEDDGLEDELNGLFSNLGMTSEAAKIAAAGRGR</sequence>
<feature type="compositionally biased region" description="Pro residues" evidence="1">
    <location>
        <begin position="326"/>
        <end position="336"/>
    </location>
</feature>
<organism evidence="2 3">
    <name type="scientific">Paractinoplanes ferrugineus</name>
    <dbReference type="NCBI Taxonomy" id="113564"/>
    <lineage>
        <taxon>Bacteria</taxon>
        <taxon>Bacillati</taxon>
        <taxon>Actinomycetota</taxon>
        <taxon>Actinomycetes</taxon>
        <taxon>Micromonosporales</taxon>
        <taxon>Micromonosporaceae</taxon>
        <taxon>Paractinoplanes</taxon>
    </lineage>
</organism>
<protein>
    <submittedName>
        <fullName evidence="2">Uncharacterized protein</fullName>
    </submittedName>
</protein>
<dbReference type="Proteomes" id="UP000598174">
    <property type="component" value="Unassembled WGS sequence"/>
</dbReference>
<dbReference type="AlphaFoldDB" id="A0A919MQG7"/>
<feature type="compositionally biased region" description="Low complexity" evidence="1">
    <location>
        <begin position="293"/>
        <end position="307"/>
    </location>
</feature>
<feature type="region of interest" description="Disordered" evidence="1">
    <location>
        <begin position="281"/>
        <end position="374"/>
    </location>
</feature>